<dbReference type="InterPro" id="IPR000884">
    <property type="entry name" value="TSP1_rpt"/>
</dbReference>
<evidence type="ECO:0000313" key="3">
    <source>
        <dbReference type="Proteomes" id="UP000007266"/>
    </source>
</evidence>
<keyword evidence="3" id="KW-1185">Reference proteome</keyword>
<reference evidence="2 3" key="1">
    <citation type="journal article" date="2008" name="Nature">
        <title>The genome of the model beetle and pest Tribolium castaneum.</title>
        <authorList>
            <consortium name="Tribolium Genome Sequencing Consortium"/>
            <person name="Richards S."/>
            <person name="Gibbs R.A."/>
            <person name="Weinstock G.M."/>
            <person name="Brown S.J."/>
            <person name="Denell R."/>
            <person name="Beeman R.W."/>
            <person name="Gibbs R."/>
            <person name="Beeman R.W."/>
            <person name="Brown S.J."/>
            <person name="Bucher G."/>
            <person name="Friedrich M."/>
            <person name="Grimmelikhuijzen C.J."/>
            <person name="Klingler M."/>
            <person name="Lorenzen M."/>
            <person name="Richards S."/>
            <person name="Roth S."/>
            <person name="Schroder R."/>
            <person name="Tautz D."/>
            <person name="Zdobnov E.M."/>
            <person name="Muzny D."/>
            <person name="Gibbs R.A."/>
            <person name="Weinstock G.M."/>
            <person name="Attaway T."/>
            <person name="Bell S."/>
            <person name="Buhay C.J."/>
            <person name="Chandrabose M.N."/>
            <person name="Chavez D."/>
            <person name="Clerk-Blankenburg K.P."/>
            <person name="Cree A."/>
            <person name="Dao M."/>
            <person name="Davis C."/>
            <person name="Chacko J."/>
            <person name="Dinh H."/>
            <person name="Dugan-Rocha S."/>
            <person name="Fowler G."/>
            <person name="Garner T.T."/>
            <person name="Garnes J."/>
            <person name="Gnirke A."/>
            <person name="Hawes A."/>
            <person name="Hernandez J."/>
            <person name="Hines S."/>
            <person name="Holder M."/>
            <person name="Hume J."/>
            <person name="Jhangiani S.N."/>
            <person name="Joshi V."/>
            <person name="Khan Z.M."/>
            <person name="Jackson L."/>
            <person name="Kovar C."/>
            <person name="Kowis A."/>
            <person name="Lee S."/>
            <person name="Lewis L.R."/>
            <person name="Margolis J."/>
            <person name="Morgan M."/>
            <person name="Nazareth L.V."/>
            <person name="Nguyen N."/>
            <person name="Okwuonu G."/>
            <person name="Parker D."/>
            <person name="Richards S."/>
            <person name="Ruiz S.J."/>
            <person name="Santibanez J."/>
            <person name="Savard J."/>
            <person name="Scherer S.E."/>
            <person name="Schneider B."/>
            <person name="Sodergren E."/>
            <person name="Tautz D."/>
            <person name="Vattahil S."/>
            <person name="Villasana D."/>
            <person name="White C.S."/>
            <person name="Wright R."/>
            <person name="Park Y."/>
            <person name="Beeman R.W."/>
            <person name="Lord J."/>
            <person name="Oppert B."/>
            <person name="Lorenzen M."/>
            <person name="Brown S."/>
            <person name="Wang L."/>
            <person name="Savard J."/>
            <person name="Tautz D."/>
            <person name="Richards S."/>
            <person name="Weinstock G."/>
            <person name="Gibbs R.A."/>
            <person name="Liu Y."/>
            <person name="Worley K."/>
            <person name="Weinstock G."/>
            <person name="Elsik C.G."/>
            <person name="Reese J.T."/>
            <person name="Elhaik E."/>
            <person name="Landan G."/>
            <person name="Graur D."/>
            <person name="Arensburger P."/>
            <person name="Atkinson P."/>
            <person name="Beeman R.W."/>
            <person name="Beidler J."/>
            <person name="Brown S.J."/>
            <person name="Demuth J.P."/>
            <person name="Drury D.W."/>
            <person name="Du Y.Z."/>
            <person name="Fujiwara H."/>
            <person name="Lorenzen M."/>
            <person name="Maselli V."/>
            <person name="Osanai M."/>
            <person name="Park Y."/>
            <person name="Robertson H.M."/>
            <person name="Tu Z."/>
            <person name="Wang J.J."/>
            <person name="Wang S."/>
            <person name="Richards S."/>
            <person name="Song H."/>
            <person name="Zhang L."/>
            <person name="Sodergren E."/>
            <person name="Werner D."/>
            <person name="Stanke M."/>
            <person name="Morgenstern B."/>
            <person name="Solovyev V."/>
            <person name="Kosarev P."/>
            <person name="Brown G."/>
            <person name="Chen H.C."/>
            <person name="Ermolaeva O."/>
            <person name="Hlavina W."/>
            <person name="Kapustin Y."/>
            <person name="Kiryutin B."/>
            <person name="Kitts P."/>
            <person name="Maglott D."/>
            <person name="Pruitt K."/>
            <person name="Sapojnikov V."/>
            <person name="Souvorov A."/>
            <person name="Mackey A.J."/>
            <person name="Waterhouse R.M."/>
            <person name="Wyder S."/>
            <person name="Zdobnov E.M."/>
            <person name="Zdobnov E.M."/>
            <person name="Wyder S."/>
            <person name="Kriventseva E.V."/>
            <person name="Kadowaki T."/>
            <person name="Bork P."/>
            <person name="Aranda M."/>
            <person name="Bao R."/>
            <person name="Beermann A."/>
            <person name="Berns N."/>
            <person name="Bolognesi R."/>
            <person name="Bonneton F."/>
            <person name="Bopp D."/>
            <person name="Brown S.J."/>
            <person name="Bucher G."/>
            <person name="Butts T."/>
            <person name="Chaumot A."/>
            <person name="Denell R.E."/>
            <person name="Ferrier D.E."/>
            <person name="Friedrich M."/>
            <person name="Gordon C.M."/>
            <person name="Jindra M."/>
            <person name="Klingler M."/>
            <person name="Lan Q."/>
            <person name="Lattorff H.M."/>
            <person name="Laudet V."/>
            <person name="von Levetsow C."/>
            <person name="Liu Z."/>
            <person name="Lutz R."/>
            <person name="Lynch J.A."/>
            <person name="da Fonseca R.N."/>
            <person name="Posnien N."/>
            <person name="Reuter R."/>
            <person name="Roth S."/>
            <person name="Savard J."/>
            <person name="Schinko J.B."/>
            <person name="Schmitt C."/>
            <person name="Schoppmeier M."/>
            <person name="Schroder R."/>
            <person name="Shippy T.D."/>
            <person name="Simonnet F."/>
            <person name="Marques-Souza H."/>
            <person name="Tautz D."/>
            <person name="Tomoyasu Y."/>
            <person name="Trauner J."/>
            <person name="Van der Zee M."/>
            <person name="Vervoort M."/>
            <person name="Wittkopp N."/>
            <person name="Wimmer E.A."/>
            <person name="Yang X."/>
            <person name="Jones A.K."/>
            <person name="Sattelle D.B."/>
            <person name="Ebert P.R."/>
            <person name="Nelson D."/>
            <person name="Scott J.G."/>
            <person name="Beeman R.W."/>
            <person name="Muthukrishnan S."/>
            <person name="Kramer K.J."/>
            <person name="Arakane Y."/>
            <person name="Beeman R.W."/>
            <person name="Zhu Q."/>
            <person name="Hogenkamp D."/>
            <person name="Dixit R."/>
            <person name="Oppert B."/>
            <person name="Jiang H."/>
            <person name="Zou Z."/>
            <person name="Marshall J."/>
            <person name="Elpidina E."/>
            <person name="Vinokurov K."/>
            <person name="Oppert C."/>
            <person name="Zou Z."/>
            <person name="Evans J."/>
            <person name="Lu Z."/>
            <person name="Zhao P."/>
            <person name="Sumathipala N."/>
            <person name="Altincicek B."/>
            <person name="Vilcinskas A."/>
            <person name="Williams M."/>
            <person name="Hultmark D."/>
            <person name="Hetru C."/>
            <person name="Jiang H."/>
            <person name="Grimmelikhuijzen C.J."/>
            <person name="Hauser F."/>
            <person name="Cazzamali G."/>
            <person name="Williamson M."/>
            <person name="Park Y."/>
            <person name="Li B."/>
            <person name="Tanaka Y."/>
            <person name="Predel R."/>
            <person name="Neupert S."/>
            <person name="Schachtner J."/>
            <person name="Verleyen P."/>
            <person name="Raible F."/>
            <person name="Bork P."/>
            <person name="Friedrich M."/>
            <person name="Walden K.K."/>
            <person name="Robertson H.M."/>
            <person name="Angeli S."/>
            <person name="Foret S."/>
            <person name="Bucher G."/>
            <person name="Schuetz S."/>
            <person name="Maleszka R."/>
            <person name="Wimmer E.A."/>
            <person name="Beeman R.W."/>
            <person name="Lorenzen M."/>
            <person name="Tomoyasu Y."/>
            <person name="Miller S.C."/>
            <person name="Grossmann D."/>
            <person name="Bucher G."/>
        </authorList>
    </citation>
    <scope>NUCLEOTIDE SEQUENCE [LARGE SCALE GENOMIC DNA]</scope>
    <source>
        <strain evidence="2 3">Georgia GA2</strain>
    </source>
</reference>
<organism evidence="2 3">
    <name type="scientific">Tribolium castaneum</name>
    <name type="common">Red flour beetle</name>
    <dbReference type="NCBI Taxonomy" id="7070"/>
    <lineage>
        <taxon>Eukaryota</taxon>
        <taxon>Metazoa</taxon>
        <taxon>Ecdysozoa</taxon>
        <taxon>Arthropoda</taxon>
        <taxon>Hexapoda</taxon>
        <taxon>Insecta</taxon>
        <taxon>Pterygota</taxon>
        <taxon>Neoptera</taxon>
        <taxon>Endopterygota</taxon>
        <taxon>Coleoptera</taxon>
        <taxon>Polyphaga</taxon>
        <taxon>Cucujiformia</taxon>
        <taxon>Tenebrionidae</taxon>
        <taxon>Tenebrionidae incertae sedis</taxon>
        <taxon>Tribolium</taxon>
    </lineage>
</organism>
<accession>A0A139WC68</accession>
<dbReference type="Proteomes" id="UP000007266">
    <property type="component" value="Linkage group 9"/>
</dbReference>
<reference evidence="2 3" key="2">
    <citation type="journal article" date="2010" name="Nucleic Acids Res.">
        <title>BeetleBase in 2010: revisions to provide comprehensive genomic information for Tribolium castaneum.</title>
        <authorList>
            <person name="Kim H.S."/>
            <person name="Murphy T."/>
            <person name="Xia J."/>
            <person name="Caragea D."/>
            <person name="Park Y."/>
            <person name="Beeman R.W."/>
            <person name="Lorenzen M.D."/>
            <person name="Butcher S."/>
            <person name="Manak J.R."/>
            <person name="Brown S.J."/>
        </authorList>
    </citation>
    <scope>GENOME REANNOTATION</scope>
    <source>
        <strain evidence="2 3">Georgia GA2</strain>
    </source>
</reference>
<dbReference type="Gene3D" id="2.20.100.10">
    <property type="entry name" value="Thrombospondin type-1 (TSP1) repeat"/>
    <property type="match status" value="1"/>
</dbReference>
<dbReference type="SMART" id="SM00209">
    <property type="entry name" value="TSP1"/>
    <property type="match status" value="1"/>
</dbReference>
<evidence type="ECO:0000256" key="1">
    <source>
        <dbReference type="SAM" id="Phobius"/>
    </source>
</evidence>
<gene>
    <name evidence="2" type="primary">AUGUSTUS-3.0.2_34324</name>
    <name evidence="2" type="ORF">TcasGA2_TC034324</name>
</gene>
<dbReference type="AlphaFoldDB" id="A0A139WC68"/>
<sequence length="248" mass="28380">MKRNRCVIARKLPLFQLRIAYRGRYKKEPHRTIQIGQSILDEAVVGGGLYDALNVFIVRNEEESSIEFAVARIVDYNKLIVNLDAPLGALHHRRFLDLALFRSEAHIYEICTSFAFVQYNVSAEITKRFREVISFRRQKSVKTAMTLRVLCLLLLVLVAAQARSMDKCGTALRQYKRSATEIVVMHPETSPNKRENRRPKVWDRWTKWSPCNVSCGVGKLTRWRHCVAGGCAPGEKEAQIKTCTLSPC</sequence>
<keyword evidence="1" id="KW-0812">Transmembrane</keyword>
<dbReference type="InParanoid" id="A0A139WC68"/>
<keyword evidence="1" id="KW-1133">Transmembrane helix</keyword>
<protein>
    <submittedName>
        <fullName evidence="2">Uncharacterized protein</fullName>
    </submittedName>
</protein>
<dbReference type="PROSITE" id="PS50092">
    <property type="entry name" value="TSP1"/>
    <property type="match status" value="1"/>
</dbReference>
<dbReference type="InterPro" id="IPR036383">
    <property type="entry name" value="TSP1_rpt_sf"/>
</dbReference>
<dbReference type="EMBL" id="KQ971371">
    <property type="protein sequence ID" value="KYB25568.1"/>
    <property type="molecule type" value="Genomic_DNA"/>
</dbReference>
<feature type="transmembrane region" description="Helical" evidence="1">
    <location>
        <begin position="145"/>
        <end position="162"/>
    </location>
</feature>
<evidence type="ECO:0000313" key="2">
    <source>
        <dbReference type="EMBL" id="KYB25568.1"/>
    </source>
</evidence>
<dbReference type="SUPFAM" id="SSF82895">
    <property type="entry name" value="TSP-1 type 1 repeat"/>
    <property type="match status" value="1"/>
</dbReference>
<name>A0A139WC68_TRICA</name>
<proteinExistence type="predicted"/>
<keyword evidence="1" id="KW-0472">Membrane</keyword>
<dbReference type="Pfam" id="PF00090">
    <property type="entry name" value="TSP_1"/>
    <property type="match status" value="1"/>
</dbReference>